<reference evidence="3" key="1">
    <citation type="submission" date="2021-02" db="EMBL/GenBank/DDBJ databases">
        <authorList>
            <person name="Nowell W R."/>
        </authorList>
    </citation>
    <scope>NUCLEOTIDE SEQUENCE</scope>
    <source>
        <strain evidence="3">Ploen Becks lab</strain>
    </source>
</reference>
<feature type="region of interest" description="Disordered" evidence="2">
    <location>
        <begin position="1"/>
        <end position="33"/>
    </location>
</feature>
<comment type="caution">
    <text evidence="3">The sequence shown here is derived from an EMBL/GenBank/DDBJ whole genome shotgun (WGS) entry which is preliminary data.</text>
</comment>
<evidence type="ECO:0000256" key="1">
    <source>
        <dbReference type="SAM" id="Coils"/>
    </source>
</evidence>
<proteinExistence type="predicted"/>
<organism evidence="3 4">
    <name type="scientific">Brachionus calyciflorus</name>
    <dbReference type="NCBI Taxonomy" id="104777"/>
    <lineage>
        <taxon>Eukaryota</taxon>
        <taxon>Metazoa</taxon>
        <taxon>Spiralia</taxon>
        <taxon>Gnathifera</taxon>
        <taxon>Rotifera</taxon>
        <taxon>Eurotatoria</taxon>
        <taxon>Monogononta</taxon>
        <taxon>Pseudotrocha</taxon>
        <taxon>Ploima</taxon>
        <taxon>Brachionidae</taxon>
        <taxon>Brachionus</taxon>
    </lineage>
</organism>
<name>A0A813YFH9_9BILA</name>
<keyword evidence="1" id="KW-0175">Coiled coil</keyword>
<sequence>MHRPGPTTRSQSSLTPRTGVLAPPKTTPITRRYSESPNYLDIVNSAHVINRLHAEMKMKPKVTPKSSKGSAKKINLATISPETLSETLQELNEVRYLNSTKGLKRPVEEIKKLAHTDDLALLHDFEVELARNEFKKNVEELNAKYSTFKDVLKKIKRLKKD</sequence>
<protein>
    <submittedName>
        <fullName evidence="3">Uncharacterized protein</fullName>
    </submittedName>
</protein>
<dbReference type="EMBL" id="CAJNOC010001681">
    <property type="protein sequence ID" value="CAF0883473.1"/>
    <property type="molecule type" value="Genomic_DNA"/>
</dbReference>
<dbReference type="Proteomes" id="UP000663879">
    <property type="component" value="Unassembled WGS sequence"/>
</dbReference>
<gene>
    <name evidence="3" type="ORF">OXX778_LOCUS10537</name>
</gene>
<evidence type="ECO:0000313" key="3">
    <source>
        <dbReference type="EMBL" id="CAF0883473.1"/>
    </source>
</evidence>
<dbReference type="AlphaFoldDB" id="A0A813YFH9"/>
<keyword evidence="4" id="KW-1185">Reference proteome</keyword>
<evidence type="ECO:0000313" key="4">
    <source>
        <dbReference type="Proteomes" id="UP000663879"/>
    </source>
</evidence>
<accession>A0A813YFH9</accession>
<evidence type="ECO:0000256" key="2">
    <source>
        <dbReference type="SAM" id="MobiDB-lite"/>
    </source>
</evidence>
<feature type="coiled-coil region" evidence="1">
    <location>
        <begin position="131"/>
        <end position="158"/>
    </location>
</feature>
<feature type="compositionally biased region" description="Polar residues" evidence="2">
    <location>
        <begin position="7"/>
        <end position="16"/>
    </location>
</feature>